<keyword evidence="2" id="KW-0472">Membrane</keyword>
<feature type="compositionally biased region" description="Low complexity" evidence="1">
    <location>
        <begin position="592"/>
        <end position="602"/>
    </location>
</feature>
<feature type="compositionally biased region" description="Pro residues" evidence="1">
    <location>
        <begin position="44"/>
        <end position="63"/>
    </location>
</feature>
<feature type="region of interest" description="Disordered" evidence="1">
    <location>
        <begin position="1"/>
        <end position="177"/>
    </location>
</feature>
<reference evidence="3" key="1">
    <citation type="submission" date="2021-11" db="EMBL/GenBank/DDBJ databases">
        <authorList>
            <person name="Herlambang A."/>
            <person name="Guo Y."/>
            <person name="Takashima Y."/>
            <person name="Nishizawa T."/>
        </authorList>
    </citation>
    <scope>NUCLEOTIDE SEQUENCE</scope>
    <source>
        <strain evidence="3">E1425</strain>
    </source>
</reference>
<feature type="compositionally biased region" description="Low complexity" evidence="1">
    <location>
        <begin position="12"/>
        <end position="29"/>
    </location>
</feature>
<feature type="compositionally biased region" description="Low complexity" evidence="1">
    <location>
        <begin position="653"/>
        <end position="700"/>
    </location>
</feature>
<feature type="compositionally biased region" description="Gly residues" evidence="1">
    <location>
        <begin position="768"/>
        <end position="777"/>
    </location>
</feature>
<gene>
    <name evidence="3" type="ORF">EMPS_08809</name>
</gene>
<keyword evidence="4" id="KW-1185">Reference proteome</keyword>
<accession>A0A9P3LZZ8</accession>
<sequence length="817" mass="84814">MAGTQPPPPPGAENAPAPSQPDNNNNHNNHGGKGNGNNNDAPPAAAPAPVPGSAPALPLPQSPPLAATSPPESNNNNGNNIPLLSTLPIVGAPRAPQPASPTSDNTIPLFPSVPSSAPASLPPPPPLQQQQPLIPQTNPIAPVTTTVQSFTRKHHSRPSTTGLAEPSETPYYWPENPDNEPDANAGIMLTVSLVVIFLVLACMGLVVFCLFRRRSAKRRMHLFSKSSSSATLTNGLGDLFVKDNGAGGAGAAAAAALRRESFQSLGRGGGYFGGAPGDGSDISRALQEMSEHHQNALLSRRSNSMSPTLGARGGGSGYWSTSGSATPLTGGVYGAGSVAGGGAGSSSGLLASANSSGLLVHTPQSQGMTRSNSLIIGSGDYVAGPQESTGEFRTSSFDDYYGGTAGSHHAHYLYPGLGGGSSHYNQGGGSGGASVNLSRRSSLSPDIYPHHQSHSNSKQSSPLFRAKTVSVGNGIGQQQYNQNYHPQPYPYTPQHQHPYHPQSFQGASSNGRPMYPMPPAQSSHDAPASDKEEITNTNDGLNAAGGGKEAWAEEIDALDLGSPFMPAPKDRFDDGEELEGRPSSQQNQQQPVRASAVSRSSAYEGGDAHGAGVGRPPSMTTTKNPRPASSSILIIPPSITTRRRSDNNMTNMYSNPQQQQQPRYPSPYQTSQAYYPQQRPQVYPHQQLQQQQSSSQPSYYTDNAYSPNPQESVTEFGPTGSSFSLSTTSVLSTPSSSAPSTQNQQQQQQQEQGIKGDAAAGDVSQSTGEGGQDGGTGPAPSAPADAPVLARRKSTSGPTVLIAPPPPAAPIGTTDPN</sequence>
<feature type="compositionally biased region" description="Low complexity" evidence="1">
    <location>
        <begin position="64"/>
        <end position="80"/>
    </location>
</feature>
<feature type="compositionally biased region" description="Low complexity" evidence="1">
    <location>
        <begin position="108"/>
        <end position="119"/>
    </location>
</feature>
<feature type="compositionally biased region" description="Polar residues" evidence="1">
    <location>
        <begin position="435"/>
        <end position="444"/>
    </location>
</feature>
<feature type="region of interest" description="Disordered" evidence="1">
    <location>
        <begin position="560"/>
        <end position="817"/>
    </location>
</feature>
<keyword evidence="2" id="KW-1133">Transmembrane helix</keyword>
<feature type="compositionally biased region" description="Polar residues" evidence="1">
    <location>
        <begin position="137"/>
        <end position="150"/>
    </location>
</feature>
<dbReference type="EMBL" id="BQFW01000012">
    <property type="protein sequence ID" value="GJJ76450.1"/>
    <property type="molecule type" value="Genomic_DNA"/>
</dbReference>
<evidence type="ECO:0000313" key="3">
    <source>
        <dbReference type="EMBL" id="GJJ76450.1"/>
    </source>
</evidence>
<feature type="compositionally biased region" description="Pro residues" evidence="1">
    <location>
        <begin position="1"/>
        <end position="11"/>
    </location>
</feature>
<feature type="transmembrane region" description="Helical" evidence="2">
    <location>
        <begin position="187"/>
        <end position="211"/>
    </location>
</feature>
<evidence type="ECO:0000256" key="2">
    <source>
        <dbReference type="SAM" id="Phobius"/>
    </source>
</evidence>
<feature type="compositionally biased region" description="Polar residues" evidence="1">
    <location>
        <begin position="701"/>
        <end position="713"/>
    </location>
</feature>
<feature type="compositionally biased region" description="Low complexity" evidence="1">
    <location>
        <begin position="476"/>
        <end position="502"/>
    </location>
</feature>
<reference evidence="3" key="2">
    <citation type="journal article" date="2022" name="Microbiol. Resour. Announc.">
        <title>Whole-Genome Sequence of Entomortierella parvispora E1425, a Mucoromycotan Fungus Associated with Burkholderiaceae-Related Endosymbiotic Bacteria.</title>
        <authorList>
            <person name="Herlambang A."/>
            <person name="Guo Y."/>
            <person name="Takashima Y."/>
            <person name="Narisawa K."/>
            <person name="Ohta H."/>
            <person name="Nishizawa T."/>
        </authorList>
    </citation>
    <scope>NUCLEOTIDE SEQUENCE</scope>
    <source>
        <strain evidence="3">E1425</strain>
    </source>
</reference>
<organism evidence="3 4">
    <name type="scientific">Entomortierella parvispora</name>
    <dbReference type="NCBI Taxonomy" id="205924"/>
    <lineage>
        <taxon>Eukaryota</taxon>
        <taxon>Fungi</taxon>
        <taxon>Fungi incertae sedis</taxon>
        <taxon>Mucoromycota</taxon>
        <taxon>Mortierellomycotina</taxon>
        <taxon>Mortierellomycetes</taxon>
        <taxon>Mortierellales</taxon>
        <taxon>Mortierellaceae</taxon>
        <taxon>Entomortierella</taxon>
    </lineage>
</organism>
<proteinExistence type="predicted"/>
<feature type="compositionally biased region" description="Low complexity" evidence="1">
    <location>
        <begin position="625"/>
        <end position="640"/>
    </location>
</feature>
<feature type="compositionally biased region" description="Low complexity" evidence="1">
    <location>
        <begin position="719"/>
        <end position="752"/>
    </location>
</feature>
<evidence type="ECO:0000256" key="1">
    <source>
        <dbReference type="SAM" id="MobiDB-lite"/>
    </source>
</evidence>
<dbReference type="OrthoDB" id="2449653at2759"/>
<dbReference type="Proteomes" id="UP000827284">
    <property type="component" value="Unassembled WGS sequence"/>
</dbReference>
<comment type="caution">
    <text evidence="3">The sequence shown here is derived from an EMBL/GenBank/DDBJ whole genome shotgun (WGS) entry which is preliminary data.</text>
</comment>
<evidence type="ECO:0000313" key="4">
    <source>
        <dbReference type="Proteomes" id="UP000827284"/>
    </source>
</evidence>
<feature type="compositionally biased region" description="Polar residues" evidence="1">
    <location>
        <begin position="582"/>
        <end position="591"/>
    </location>
</feature>
<keyword evidence="2" id="KW-0812">Transmembrane</keyword>
<feature type="region of interest" description="Disordered" evidence="1">
    <location>
        <begin position="424"/>
        <end position="463"/>
    </location>
</feature>
<dbReference type="AlphaFoldDB" id="A0A9P3LZZ8"/>
<name>A0A9P3LZZ8_9FUNG</name>
<feature type="region of interest" description="Disordered" evidence="1">
    <location>
        <begin position="476"/>
        <end position="548"/>
    </location>
</feature>
<protein>
    <submittedName>
        <fullName evidence="3">Uncharacterized protein</fullName>
    </submittedName>
</protein>